<evidence type="ECO:0000256" key="2">
    <source>
        <dbReference type="PROSITE-ProRule" id="PRU00335"/>
    </source>
</evidence>
<dbReference type="InterPro" id="IPR009057">
    <property type="entry name" value="Homeodomain-like_sf"/>
</dbReference>
<dbReference type="AlphaFoldDB" id="A0A1V0B9C4"/>
<organism evidence="4 5">
    <name type="scientific">Halopseudomonas phragmitis</name>
    <dbReference type="NCBI Taxonomy" id="1931241"/>
    <lineage>
        <taxon>Bacteria</taxon>
        <taxon>Pseudomonadati</taxon>
        <taxon>Pseudomonadota</taxon>
        <taxon>Gammaproteobacteria</taxon>
        <taxon>Pseudomonadales</taxon>
        <taxon>Pseudomonadaceae</taxon>
        <taxon>Halopseudomonas</taxon>
    </lineage>
</organism>
<evidence type="ECO:0000313" key="5">
    <source>
        <dbReference type="Proteomes" id="UP000243488"/>
    </source>
</evidence>
<protein>
    <submittedName>
        <fullName evidence="4">TetR family transcriptional regulator</fullName>
    </submittedName>
</protein>
<dbReference type="InterPro" id="IPR001647">
    <property type="entry name" value="HTH_TetR"/>
</dbReference>
<keyword evidence="1 2" id="KW-0238">DNA-binding</keyword>
<dbReference type="GO" id="GO:0003677">
    <property type="term" value="F:DNA binding"/>
    <property type="evidence" value="ECO:0007669"/>
    <property type="project" value="UniProtKB-UniRule"/>
</dbReference>
<dbReference type="Proteomes" id="UP000243488">
    <property type="component" value="Chromosome"/>
</dbReference>
<dbReference type="Gene3D" id="1.10.357.10">
    <property type="entry name" value="Tetracycline Repressor, domain 2"/>
    <property type="match status" value="1"/>
</dbReference>
<accession>A0A1V0B9C4</accession>
<evidence type="ECO:0000259" key="3">
    <source>
        <dbReference type="PROSITE" id="PS50977"/>
    </source>
</evidence>
<dbReference type="KEGG" id="ppha:BVH74_17795"/>
<gene>
    <name evidence="4" type="ORF">BVH74_17795</name>
</gene>
<evidence type="ECO:0000313" key="4">
    <source>
        <dbReference type="EMBL" id="AQZ96491.1"/>
    </source>
</evidence>
<dbReference type="RefSeq" id="WP_080051399.1">
    <property type="nucleotide sequence ID" value="NZ_CP020100.1"/>
</dbReference>
<dbReference type="PRINTS" id="PR00455">
    <property type="entry name" value="HTHTETR"/>
</dbReference>
<feature type="DNA-binding region" description="H-T-H motif" evidence="2">
    <location>
        <begin position="41"/>
        <end position="60"/>
    </location>
</feature>
<keyword evidence="5" id="KW-1185">Reference proteome</keyword>
<name>A0A1V0B9C4_9GAMM</name>
<feature type="domain" description="HTH tetR-type" evidence="3">
    <location>
        <begin position="18"/>
        <end position="78"/>
    </location>
</feature>
<reference evidence="4 5" key="1">
    <citation type="submission" date="2017-03" db="EMBL/GenBank/DDBJ databases">
        <title>Complete genome sequence of the novel DNRA strain Pseudomonas sp. S-6-2 isolated from Chinese polluted river sediment. Journal of Biotechnology.</title>
        <authorList>
            <person name="Li J."/>
            <person name="Xiang F."/>
            <person name="Wang L."/>
            <person name="Xi L."/>
            <person name="Liu J."/>
        </authorList>
    </citation>
    <scope>NUCLEOTIDE SEQUENCE [LARGE SCALE GENOMIC DNA]</scope>
    <source>
        <strain evidence="4 5">S-6-2</strain>
    </source>
</reference>
<dbReference type="EMBL" id="CP020100">
    <property type="protein sequence ID" value="AQZ96491.1"/>
    <property type="molecule type" value="Genomic_DNA"/>
</dbReference>
<sequence>MAARTPALRRNPTQSRAEMTLQSIREASLKILEKEGYKRLTTNHIAEVAGISIGTLYQYYADKQAIAADLCNQLLWSELSELNRFDQTTLAHFETSLECTMAFFVREHIARHKRLYQKLKTFYLEIHWQYDFEDYMRRKHPRKLKTVEWLPSALAHHSRNLGVNNYSLAATLVMHMIEGTIHATLDRDPELIMHPEFETELVHAVLGYLHFKPAASPHGDHEQGE</sequence>
<dbReference type="PROSITE" id="PS50977">
    <property type="entry name" value="HTH_TETR_2"/>
    <property type="match status" value="1"/>
</dbReference>
<evidence type="ECO:0000256" key="1">
    <source>
        <dbReference type="ARBA" id="ARBA00023125"/>
    </source>
</evidence>
<dbReference type="PANTHER" id="PTHR43479">
    <property type="entry name" value="ACREF/ENVCD OPERON REPRESSOR-RELATED"/>
    <property type="match status" value="1"/>
</dbReference>
<dbReference type="PANTHER" id="PTHR43479:SF11">
    <property type="entry name" value="ACREF_ENVCD OPERON REPRESSOR-RELATED"/>
    <property type="match status" value="1"/>
</dbReference>
<proteinExistence type="predicted"/>
<dbReference type="STRING" id="1931241.BVH74_17795"/>
<dbReference type="InterPro" id="IPR050624">
    <property type="entry name" value="HTH-type_Tx_Regulator"/>
</dbReference>
<dbReference type="Pfam" id="PF00440">
    <property type="entry name" value="TetR_N"/>
    <property type="match status" value="1"/>
</dbReference>
<dbReference type="SUPFAM" id="SSF46689">
    <property type="entry name" value="Homeodomain-like"/>
    <property type="match status" value="1"/>
</dbReference>